<protein>
    <submittedName>
        <fullName evidence="1">Uncharacterized protein</fullName>
    </submittedName>
</protein>
<dbReference type="Proteomes" id="UP000241462">
    <property type="component" value="Unassembled WGS sequence"/>
</dbReference>
<dbReference type="OrthoDB" id="4062651at2759"/>
<sequence>MYHSRYPTQVSGYIAASPICDRLEYKFATSTHRCCPNCCSGLRTHLKPVSTTPRRAHTPKVSCIYTIRRGHLLLSELDPAERVQKLIRNEFPFHHG</sequence>
<gene>
    <name evidence="1" type="ORF">BD289DRAFT_70478</name>
</gene>
<dbReference type="EMBL" id="KZ678535">
    <property type="protein sequence ID" value="PSR80275.1"/>
    <property type="molecule type" value="Genomic_DNA"/>
</dbReference>
<name>A0A2T2ZZX4_9PEZI</name>
<reference evidence="1 2" key="1">
    <citation type="journal article" date="2018" name="Mycol. Prog.">
        <title>Coniella lustricola, a new species from submerged detritus.</title>
        <authorList>
            <person name="Raudabaugh D.B."/>
            <person name="Iturriaga T."/>
            <person name="Carver A."/>
            <person name="Mondo S."/>
            <person name="Pangilinan J."/>
            <person name="Lipzen A."/>
            <person name="He G."/>
            <person name="Amirebrahimi M."/>
            <person name="Grigoriev I.V."/>
            <person name="Miller A.N."/>
        </authorList>
    </citation>
    <scope>NUCLEOTIDE SEQUENCE [LARGE SCALE GENOMIC DNA]</scope>
    <source>
        <strain evidence="1 2">B22-T-1</strain>
    </source>
</reference>
<organism evidence="1 2">
    <name type="scientific">Coniella lustricola</name>
    <dbReference type="NCBI Taxonomy" id="2025994"/>
    <lineage>
        <taxon>Eukaryota</taxon>
        <taxon>Fungi</taxon>
        <taxon>Dikarya</taxon>
        <taxon>Ascomycota</taxon>
        <taxon>Pezizomycotina</taxon>
        <taxon>Sordariomycetes</taxon>
        <taxon>Sordariomycetidae</taxon>
        <taxon>Diaporthales</taxon>
        <taxon>Schizoparmaceae</taxon>
        <taxon>Coniella</taxon>
    </lineage>
</organism>
<proteinExistence type="predicted"/>
<dbReference type="AlphaFoldDB" id="A0A2T2ZZX4"/>
<dbReference type="InParanoid" id="A0A2T2ZZX4"/>
<evidence type="ECO:0000313" key="1">
    <source>
        <dbReference type="EMBL" id="PSR80275.1"/>
    </source>
</evidence>
<accession>A0A2T2ZZX4</accession>
<evidence type="ECO:0000313" key="2">
    <source>
        <dbReference type="Proteomes" id="UP000241462"/>
    </source>
</evidence>
<keyword evidence="2" id="KW-1185">Reference proteome</keyword>